<feature type="compositionally biased region" description="Basic and acidic residues" evidence="1">
    <location>
        <begin position="257"/>
        <end position="270"/>
    </location>
</feature>
<dbReference type="Pfam" id="PF04004">
    <property type="entry name" value="Leo1"/>
    <property type="match status" value="1"/>
</dbReference>
<sequence length="299" mass="34726">NLYLEELFETLIDAEVPKINIDLGNQIHFVKFPNFLSVEPRMFDPDAYEDEIDEDQVLDEEGRSRLKLKVENTIRWRNAVDEHGNTVRESNARIVRMSLYLGSEVFDVHLHPLQGDHHHLFIRQGTGLQGRALFRTKLTFRPHSIESFTHRKMTLSMADRNNKTQKVKVLSVVGTDPETQKQKEEERLRASRRLKERSHMRGLSANYLEADRDESEEDEGAVSISAIKRRFKTGAKQYIQSQHAGDHSGAESDESDESTRQKLEHTKRLDSDDEDEEETDDKPKRRAKVIEESDEEDDD</sequence>
<dbReference type="OrthoDB" id="20844at2759"/>
<dbReference type="InterPro" id="IPR007149">
    <property type="entry name" value="Leo1"/>
</dbReference>
<accession>A0A183IRH5</accession>
<dbReference type="GO" id="GO:0032968">
    <property type="term" value="P:positive regulation of transcription elongation by RNA polymerase II"/>
    <property type="evidence" value="ECO:0007669"/>
    <property type="project" value="TreeGrafter"/>
</dbReference>
<evidence type="ECO:0000313" key="4">
    <source>
        <dbReference type="WBParaSite" id="SBAD_0000646501-mRNA-1"/>
    </source>
</evidence>
<dbReference type="GO" id="GO:0016593">
    <property type="term" value="C:Cdc73/Paf1 complex"/>
    <property type="evidence" value="ECO:0007669"/>
    <property type="project" value="InterPro"/>
</dbReference>
<dbReference type="PANTHER" id="PTHR23146">
    <property type="entry name" value="LEO1 PROTEIN"/>
    <property type="match status" value="1"/>
</dbReference>
<name>A0A183IRH5_9BILA</name>
<keyword evidence="3" id="KW-1185">Reference proteome</keyword>
<dbReference type="Proteomes" id="UP000270296">
    <property type="component" value="Unassembled WGS sequence"/>
</dbReference>
<dbReference type="GO" id="GO:1990269">
    <property type="term" value="F:RNA polymerase II C-terminal domain phosphoserine binding"/>
    <property type="evidence" value="ECO:0007669"/>
    <property type="project" value="TreeGrafter"/>
</dbReference>
<reference evidence="4" key="1">
    <citation type="submission" date="2016-06" db="UniProtKB">
        <authorList>
            <consortium name="WormBaseParasite"/>
        </authorList>
    </citation>
    <scope>IDENTIFICATION</scope>
</reference>
<feature type="compositionally biased region" description="Acidic residues" evidence="1">
    <location>
        <begin position="271"/>
        <end position="280"/>
    </location>
</feature>
<evidence type="ECO:0000313" key="3">
    <source>
        <dbReference type="Proteomes" id="UP000270296"/>
    </source>
</evidence>
<feature type="region of interest" description="Disordered" evidence="1">
    <location>
        <begin position="174"/>
        <end position="197"/>
    </location>
</feature>
<gene>
    <name evidence="2" type="ORF">SBAD_LOCUS6222</name>
</gene>
<dbReference type="PANTHER" id="PTHR23146:SF0">
    <property type="entry name" value="RNA POLYMERASE-ASSOCIATED PROTEIN LEO1"/>
    <property type="match status" value="1"/>
</dbReference>
<dbReference type="GO" id="GO:0006368">
    <property type="term" value="P:transcription elongation by RNA polymerase II"/>
    <property type="evidence" value="ECO:0007669"/>
    <property type="project" value="InterPro"/>
</dbReference>
<evidence type="ECO:0000256" key="1">
    <source>
        <dbReference type="SAM" id="MobiDB-lite"/>
    </source>
</evidence>
<feature type="region of interest" description="Disordered" evidence="1">
    <location>
        <begin position="237"/>
        <end position="299"/>
    </location>
</feature>
<organism evidence="4">
    <name type="scientific">Soboliphyme baturini</name>
    <dbReference type="NCBI Taxonomy" id="241478"/>
    <lineage>
        <taxon>Eukaryota</taxon>
        <taxon>Metazoa</taxon>
        <taxon>Ecdysozoa</taxon>
        <taxon>Nematoda</taxon>
        <taxon>Enoplea</taxon>
        <taxon>Dorylaimia</taxon>
        <taxon>Dioctophymatida</taxon>
        <taxon>Dioctophymatoidea</taxon>
        <taxon>Soboliphymatidae</taxon>
        <taxon>Soboliphyme</taxon>
    </lineage>
</organism>
<dbReference type="AlphaFoldDB" id="A0A183IRH5"/>
<reference evidence="2 3" key="2">
    <citation type="submission" date="2018-11" db="EMBL/GenBank/DDBJ databases">
        <authorList>
            <consortium name="Pathogen Informatics"/>
        </authorList>
    </citation>
    <scope>NUCLEOTIDE SEQUENCE [LARGE SCALE GENOMIC DNA]</scope>
</reference>
<dbReference type="EMBL" id="UZAM01009578">
    <property type="protein sequence ID" value="VDP09542.1"/>
    <property type="molecule type" value="Genomic_DNA"/>
</dbReference>
<dbReference type="WBParaSite" id="SBAD_0000646501-mRNA-1">
    <property type="protein sequence ID" value="SBAD_0000646501-mRNA-1"/>
    <property type="gene ID" value="SBAD_0000646501"/>
</dbReference>
<feature type="compositionally biased region" description="Basic and acidic residues" evidence="1">
    <location>
        <begin position="178"/>
        <end position="189"/>
    </location>
</feature>
<protein>
    <submittedName>
        <fullName evidence="4">RNA polymerase-associated protein LEO1</fullName>
    </submittedName>
</protein>
<evidence type="ECO:0000313" key="2">
    <source>
        <dbReference type="EMBL" id="VDP09542.1"/>
    </source>
</evidence>
<proteinExistence type="predicted"/>